<dbReference type="EC" id="1.1.1.173" evidence="2"/>
<keyword evidence="1" id="KW-1133">Transmembrane helix</keyword>
<dbReference type="InterPro" id="IPR002347">
    <property type="entry name" value="SDR_fam"/>
</dbReference>
<dbReference type="SUPFAM" id="SSF51735">
    <property type="entry name" value="NAD(P)-binding Rossmann-fold domains"/>
    <property type="match status" value="1"/>
</dbReference>
<sequence length="322" mass="35900">MSSIDKRDSFFTKKKQTTTTATSSFFIFSFFVSQVQLWAYYIRAWTRSWLFDYAEMGSPAAKKVLLTCNGDEISSNIALQLAQRGCRLVLMGKESSLRSVAEKIRGSLEGVVSVEVVGVGMEEEREGVFDEAVDKACEILGNLDAFVHCYAYEGEMQEHLQLSEDEFKKIMKINFMSAWFLVKAVGRRMRDHKSGGSIILLTSIVGAERGLYTGAAAYGACSAALQQLVRSSALEIGKYKIRVNAIARGLHVEDEFPMSVGIDRAKKLVKDAVPLERWLDVTNDVASTVIYLVSDGSRYMTGTTIFVDGAQSLMRPRMRSYM</sequence>
<dbReference type="GO" id="GO:0050034">
    <property type="term" value="F:L-rhamnose 1-dehydrogenase activity"/>
    <property type="evidence" value="ECO:0007669"/>
    <property type="project" value="UniProtKB-EC"/>
</dbReference>
<keyword evidence="2" id="KW-0560">Oxidoreductase</keyword>
<dbReference type="CDD" id="cd05233">
    <property type="entry name" value="SDR_c"/>
    <property type="match status" value="1"/>
</dbReference>
<dbReference type="PRINTS" id="PR00081">
    <property type="entry name" value="GDHRDH"/>
</dbReference>
<protein>
    <submittedName>
        <fullName evidence="2">Putative L-rhamnose 1-dehydrogenase</fullName>
        <ecNumber evidence="2">1.1.1.173</ecNumber>
    </submittedName>
</protein>
<organism evidence="2 3">
    <name type="scientific">Rosa chinensis</name>
    <name type="common">China rose</name>
    <dbReference type="NCBI Taxonomy" id="74649"/>
    <lineage>
        <taxon>Eukaryota</taxon>
        <taxon>Viridiplantae</taxon>
        <taxon>Streptophyta</taxon>
        <taxon>Embryophyta</taxon>
        <taxon>Tracheophyta</taxon>
        <taxon>Spermatophyta</taxon>
        <taxon>Magnoliopsida</taxon>
        <taxon>eudicotyledons</taxon>
        <taxon>Gunneridae</taxon>
        <taxon>Pentapetalae</taxon>
        <taxon>rosids</taxon>
        <taxon>fabids</taxon>
        <taxon>Rosales</taxon>
        <taxon>Rosaceae</taxon>
        <taxon>Rosoideae</taxon>
        <taxon>Rosoideae incertae sedis</taxon>
        <taxon>Rosa</taxon>
    </lineage>
</organism>
<gene>
    <name evidence="2" type="ORF">RchiOBHm_Chr2g0175921</name>
</gene>
<dbReference type="Gene3D" id="3.40.50.720">
    <property type="entry name" value="NAD(P)-binding Rossmann-like Domain"/>
    <property type="match status" value="1"/>
</dbReference>
<dbReference type="AlphaFoldDB" id="A0A2P6S6J9"/>
<reference evidence="2 3" key="1">
    <citation type="journal article" date="2018" name="Nat. Genet.">
        <title>The Rosa genome provides new insights in the design of modern roses.</title>
        <authorList>
            <person name="Bendahmane M."/>
        </authorList>
    </citation>
    <scope>NUCLEOTIDE SEQUENCE [LARGE SCALE GENOMIC DNA]</scope>
    <source>
        <strain evidence="3">cv. Old Blush</strain>
    </source>
</reference>
<keyword evidence="1" id="KW-0812">Transmembrane</keyword>
<name>A0A2P6S6J9_ROSCH</name>
<dbReference type="Proteomes" id="UP000238479">
    <property type="component" value="Chromosome 2"/>
</dbReference>
<dbReference type="Pfam" id="PF13561">
    <property type="entry name" value="adh_short_C2"/>
    <property type="match status" value="1"/>
</dbReference>
<comment type="caution">
    <text evidence="2">The sequence shown here is derived from an EMBL/GenBank/DDBJ whole genome shotgun (WGS) entry which is preliminary data.</text>
</comment>
<dbReference type="InterPro" id="IPR036291">
    <property type="entry name" value="NAD(P)-bd_dom_sf"/>
</dbReference>
<dbReference type="PANTHER" id="PTHR44375:SF6">
    <property type="entry name" value="F28J7.36 PROTEIN"/>
    <property type="match status" value="1"/>
</dbReference>
<keyword evidence="1" id="KW-0472">Membrane</keyword>
<dbReference type="PANTHER" id="PTHR44375">
    <property type="entry name" value="BETA-KETOACYL-ACP REDUCTASE-LIKE PROTEIN-RELATED"/>
    <property type="match status" value="1"/>
</dbReference>
<dbReference type="EMBL" id="PDCK01000040">
    <property type="protein sequence ID" value="PRQ54295.1"/>
    <property type="molecule type" value="Genomic_DNA"/>
</dbReference>
<keyword evidence="3" id="KW-1185">Reference proteome</keyword>
<dbReference type="OrthoDB" id="294295at2759"/>
<accession>A0A2P6S6J9</accession>
<dbReference type="Gramene" id="PRQ54295">
    <property type="protein sequence ID" value="PRQ54295"/>
    <property type="gene ID" value="RchiOBHm_Chr2g0175921"/>
</dbReference>
<feature type="transmembrane region" description="Helical" evidence="1">
    <location>
        <begin position="21"/>
        <end position="41"/>
    </location>
</feature>
<dbReference type="STRING" id="74649.A0A2P6S6J9"/>
<evidence type="ECO:0000313" key="2">
    <source>
        <dbReference type="EMBL" id="PRQ54295.1"/>
    </source>
</evidence>
<evidence type="ECO:0000313" key="3">
    <source>
        <dbReference type="Proteomes" id="UP000238479"/>
    </source>
</evidence>
<evidence type="ECO:0000256" key="1">
    <source>
        <dbReference type="SAM" id="Phobius"/>
    </source>
</evidence>
<dbReference type="OMA" id="IRVNAAC"/>
<proteinExistence type="predicted"/>